<protein>
    <submittedName>
        <fullName evidence="1">Uncharacterized protein</fullName>
    </submittedName>
</protein>
<dbReference type="SUPFAM" id="SSF143631">
    <property type="entry name" value="ApbE-like"/>
    <property type="match status" value="1"/>
</dbReference>
<dbReference type="AlphaFoldDB" id="H0JQ00"/>
<name>H0JQ00_9NOCA</name>
<dbReference type="Proteomes" id="UP000005064">
    <property type="component" value="Unassembled WGS sequence"/>
</dbReference>
<dbReference type="Gene3D" id="3.10.520.10">
    <property type="entry name" value="ApbE-like domains"/>
    <property type="match status" value="1"/>
</dbReference>
<dbReference type="EMBL" id="AHBW01000036">
    <property type="protein sequence ID" value="EHK84219.1"/>
    <property type="molecule type" value="Genomic_DNA"/>
</dbReference>
<dbReference type="InterPro" id="IPR024932">
    <property type="entry name" value="ApbE"/>
</dbReference>
<gene>
    <name evidence="1" type="ORF">AK37_07877</name>
</gene>
<dbReference type="PATRIC" id="fig|1114960.4.peg.1591"/>
<organism evidence="1 2">
    <name type="scientific">Rhodococcus pyridinivorans AK37</name>
    <dbReference type="NCBI Taxonomy" id="1114960"/>
    <lineage>
        <taxon>Bacteria</taxon>
        <taxon>Bacillati</taxon>
        <taxon>Actinomycetota</taxon>
        <taxon>Actinomycetes</taxon>
        <taxon>Mycobacteriales</taxon>
        <taxon>Nocardiaceae</taxon>
        <taxon>Rhodococcus</taxon>
    </lineage>
</organism>
<reference evidence="1 2" key="1">
    <citation type="submission" date="2011-12" db="EMBL/GenBank/DDBJ databases">
        <authorList>
            <person name="Kriszt B."/>
            <person name="Tancsics A."/>
            <person name="Cserhati M."/>
            <person name="Toth A."/>
            <person name="Nagy I."/>
            <person name="Horvath B."/>
            <person name="Tamura T."/>
            <person name="Kukolya J."/>
            <person name="Szoboszlay S."/>
        </authorList>
    </citation>
    <scope>NUCLEOTIDE SEQUENCE [LARGE SCALE GENOMIC DNA]</scope>
    <source>
        <strain evidence="1 2">AK37</strain>
    </source>
</reference>
<dbReference type="Pfam" id="PF02424">
    <property type="entry name" value="ApbE"/>
    <property type="match status" value="1"/>
</dbReference>
<proteinExistence type="predicted"/>
<evidence type="ECO:0000313" key="2">
    <source>
        <dbReference type="Proteomes" id="UP000005064"/>
    </source>
</evidence>
<dbReference type="InterPro" id="IPR003374">
    <property type="entry name" value="ApbE-like_sf"/>
</dbReference>
<comment type="caution">
    <text evidence="1">The sequence shown here is derived from an EMBL/GenBank/DDBJ whole genome shotgun (WGS) entry which is preliminary data.</text>
</comment>
<sequence>MEPVMIGSNEWWEWGRQIALAVTEPHALHRARMIVRGVVAESEAVSDSRRGDAEIHSVNLAQGTPVTMSPRLASMVRSALWAARMTGGTITPVDSDDASVDAGAIPPIHPIHTYRDVQIDGDIVLAPFGVSLELGATAVADTVDYSAALVANLLECGALVRIGDVMATAGHAPAGGWQVPLPDRGSVELPAGSAMASHTSDVADPERWRLVSVIAPDAVWAHAAAATALQRGIGALSWLEQYDLPARLVDTHGRVRTTTAWSDPKAA</sequence>
<evidence type="ECO:0000313" key="1">
    <source>
        <dbReference type="EMBL" id="EHK84219.1"/>
    </source>
</evidence>
<accession>H0JQ00</accession>